<dbReference type="RefSeq" id="WP_171151997.1">
    <property type="nucleotide sequence ID" value="NZ_JABENB010000001.1"/>
</dbReference>
<gene>
    <name evidence="2" type="ORF">HJ588_03560</name>
</gene>
<dbReference type="EMBL" id="JABENB010000001">
    <property type="protein sequence ID" value="NNG38352.1"/>
    <property type="molecule type" value="Genomic_DNA"/>
</dbReference>
<accession>A0A849ANH2</accession>
<protein>
    <recommendedName>
        <fullName evidence="4">ArsR family transcriptional regulator</fullName>
    </recommendedName>
</protein>
<reference evidence="2 3" key="1">
    <citation type="submission" date="2020-05" db="EMBL/GenBank/DDBJ databases">
        <title>Flexivirga sp. ID2601S isolated from air conditioner.</title>
        <authorList>
            <person name="Kim D.H."/>
        </authorList>
    </citation>
    <scope>NUCLEOTIDE SEQUENCE [LARGE SCALE GENOMIC DNA]</scope>
    <source>
        <strain evidence="2 3">ID2601S</strain>
    </source>
</reference>
<evidence type="ECO:0000313" key="3">
    <source>
        <dbReference type="Proteomes" id="UP000557772"/>
    </source>
</evidence>
<dbReference type="InterPro" id="IPR036390">
    <property type="entry name" value="WH_DNA-bd_sf"/>
</dbReference>
<evidence type="ECO:0000313" key="2">
    <source>
        <dbReference type="EMBL" id="NNG38352.1"/>
    </source>
</evidence>
<dbReference type="AlphaFoldDB" id="A0A849ANH2"/>
<comment type="caution">
    <text evidence="2">The sequence shown here is derived from an EMBL/GenBank/DDBJ whole genome shotgun (WGS) entry which is preliminary data.</text>
</comment>
<proteinExistence type="predicted"/>
<dbReference type="SUPFAM" id="SSF46785">
    <property type="entry name" value="Winged helix' DNA-binding domain"/>
    <property type="match status" value="1"/>
</dbReference>
<dbReference type="Gene3D" id="1.10.10.10">
    <property type="entry name" value="Winged helix-like DNA-binding domain superfamily/Winged helix DNA-binding domain"/>
    <property type="match status" value="1"/>
</dbReference>
<dbReference type="Proteomes" id="UP000557772">
    <property type="component" value="Unassembled WGS sequence"/>
</dbReference>
<dbReference type="InterPro" id="IPR036388">
    <property type="entry name" value="WH-like_DNA-bd_sf"/>
</dbReference>
<sequence length="201" mass="22236">MRVTDPDMVRALVRDRAADFLAPFIHGEHSVSEAAARLDESVQRTHYWVRSLYDAGVLEIASETPRKGRAIKRYRAIATEFVIPAQALPYDYFARGMHRVNDELTRALVAAAPAWVVSGDLRIHAPTPERGTRALGDASPGPPKVPAHQSSAGLRLTRADALQLVTEIRQLQDRWIARSDDESGEQLYLASLSFAPIPSDD</sequence>
<feature type="region of interest" description="Disordered" evidence="1">
    <location>
        <begin position="127"/>
        <end position="152"/>
    </location>
</feature>
<evidence type="ECO:0000256" key="1">
    <source>
        <dbReference type="SAM" id="MobiDB-lite"/>
    </source>
</evidence>
<evidence type="ECO:0008006" key="4">
    <source>
        <dbReference type="Google" id="ProtNLM"/>
    </source>
</evidence>
<keyword evidence="3" id="KW-1185">Reference proteome</keyword>
<name>A0A849ANH2_9MICO</name>
<organism evidence="2 3">
    <name type="scientific">Flexivirga aerilata</name>
    <dbReference type="NCBI Taxonomy" id="1656889"/>
    <lineage>
        <taxon>Bacteria</taxon>
        <taxon>Bacillati</taxon>
        <taxon>Actinomycetota</taxon>
        <taxon>Actinomycetes</taxon>
        <taxon>Micrococcales</taxon>
        <taxon>Dermacoccaceae</taxon>
        <taxon>Flexivirga</taxon>
    </lineage>
</organism>